<protein>
    <submittedName>
        <fullName evidence="7">Uncharacterized protein</fullName>
    </submittedName>
</protein>
<comment type="caution">
    <text evidence="7">The sequence shown here is derived from an EMBL/GenBank/DDBJ whole genome shotgun (WGS) entry which is preliminary data.</text>
</comment>
<dbReference type="SUPFAM" id="SSF50978">
    <property type="entry name" value="WD40 repeat-like"/>
    <property type="match status" value="1"/>
</dbReference>
<dbReference type="Gene3D" id="1.25.40.370">
    <property type="match status" value="1"/>
</dbReference>
<evidence type="ECO:0000256" key="3">
    <source>
        <dbReference type="PROSITE-ProRule" id="PRU00221"/>
    </source>
</evidence>
<evidence type="ECO:0000313" key="8">
    <source>
        <dbReference type="Proteomes" id="UP000053923"/>
    </source>
</evidence>
<feature type="repeat" description="WD" evidence="3">
    <location>
        <begin position="496"/>
        <end position="537"/>
    </location>
</feature>
<proteinExistence type="predicted"/>
<dbReference type="Gene3D" id="3.40.50.300">
    <property type="entry name" value="P-loop containing nucleotide triphosphate hydrolases"/>
    <property type="match status" value="1"/>
</dbReference>
<dbReference type="InterPro" id="IPR015943">
    <property type="entry name" value="WD40/YVTN_repeat-like_dom_sf"/>
</dbReference>
<feature type="repeat" description="WD" evidence="3">
    <location>
        <begin position="767"/>
        <end position="799"/>
    </location>
</feature>
<evidence type="ECO:0000313" key="7">
    <source>
        <dbReference type="EMBL" id="KUL23721.1"/>
    </source>
</evidence>
<dbReference type="GO" id="GO:0043531">
    <property type="term" value="F:ADP binding"/>
    <property type="evidence" value="ECO:0007669"/>
    <property type="project" value="InterPro"/>
</dbReference>
<dbReference type="InterPro" id="IPR020472">
    <property type="entry name" value="WD40_PAC1"/>
</dbReference>
<evidence type="ECO:0000259" key="6">
    <source>
        <dbReference type="Pfam" id="PF17908"/>
    </source>
</evidence>
<feature type="domain" description="APAF-1 helical" evidence="6">
    <location>
        <begin position="348"/>
        <end position="438"/>
    </location>
</feature>
<dbReference type="PROSITE" id="PS50294">
    <property type="entry name" value="WD_REPEATS_REGION"/>
    <property type="match status" value="7"/>
</dbReference>
<dbReference type="InterPro" id="IPR036322">
    <property type="entry name" value="WD40_repeat_dom_sf"/>
</dbReference>
<evidence type="ECO:0000256" key="4">
    <source>
        <dbReference type="SAM" id="MobiDB-lite"/>
    </source>
</evidence>
<dbReference type="Pfam" id="PF17908">
    <property type="entry name" value="APAF1_C"/>
    <property type="match status" value="1"/>
</dbReference>
<evidence type="ECO:0000256" key="2">
    <source>
        <dbReference type="ARBA" id="ARBA00022737"/>
    </source>
</evidence>
<dbReference type="GO" id="GO:0005829">
    <property type="term" value="C:cytosol"/>
    <property type="evidence" value="ECO:0007669"/>
    <property type="project" value="UniProtKB-ARBA"/>
</dbReference>
<dbReference type="Gene3D" id="2.130.10.10">
    <property type="entry name" value="YVTN repeat-like/Quinoprotein amine dehydrogenase"/>
    <property type="match status" value="3"/>
</dbReference>
<dbReference type="InterPro" id="IPR041452">
    <property type="entry name" value="APAF1_C"/>
</dbReference>
<dbReference type="SMART" id="SM00320">
    <property type="entry name" value="WD40"/>
    <property type="match status" value="13"/>
</dbReference>
<keyword evidence="8" id="KW-1185">Reference proteome</keyword>
<feature type="region of interest" description="Disordered" evidence="4">
    <location>
        <begin position="833"/>
        <end position="855"/>
    </location>
</feature>
<name>A0A101JBI2_9ACTN</name>
<dbReference type="EMBL" id="LLZG01000384">
    <property type="protein sequence ID" value="KUL23721.1"/>
    <property type="molecule type" value="Genomic_DNA"/>
</dbReference>
<dbReference type="PROSITE" id="PS00678">
    <property type="entry name" value="WD_REPEATS_1"/>
    <property type="match status" value="2"/>
</dbReference>
<keyword evidence="2" id="KW-0677">Repeat</keyword>
<dbReference type="SUPFAM" id="SSF52540">
    <property type="entry name" value="P-loop containing nucleoside triphosphate hydrolases"/>
    <property type="match status" value="1"/>
</dbReference>
<dbReference type="InterPro" id="IPR036388">
    <property type="entry name" value="WH-like_DNA-bd_sf"/>
</dbReference>
<dbReference type="PRINTS" id="PR00320">
    <property type="entry name" value="GPROTEINBRPT"/>
</dbReference>
<feature type="repeat" description="WD" evidence="3">
    <location>
        <begin position="987"/>
        <end position="1020"/>
    </location>
</feature>
<dbReference type="AlphaFoldDB" id="A0A101JBI2"/>
<feature type="repeat" description="WD" evidence="3">
    <location>
        <begin position="580"/>
        <end position="621"/>
    </location>
</feature>
<dbReference type="InterPro" id="IPR002182">
    <property type="entry name" value="NB-ARC"/>
</dbReference>
<keyword evidence="1 3" id="KW-0853">WD repeat</keyword>
<reference evidence="8" key="1">
    <citation type="submission" date="2015-10" db="EMBL/GenBank/DDBJ databases">
        <authorList>
            <person name="Ju K.-S."/>
            <person name="Doroghazi J.R."/>
            <person name="Metcalf W.W."/>
        </authorList>
    </citation>
    <scope>NUCLEOTIDE SEQUENCE [LARGE SCALE GENOMIC DNA]</scope>
    <source>
        <strain evidence="8">NRRL 3151</strain>
    </source>
</reference>
<dbReference type="InterPro" id="IPR019775">
    <property type="entry name" value="WD40_repeat_CS"/>
</dbReference>
<dbReference type="CDD" id="cd00200">
    <property type="entry name" value="WD40"/>
    <property type="match status" value="2"/>
</dbReference>
<dbReference type="Proteomes" id="UP000053923">
    <property type="component" value="Unassembled WGS sequence"/>
</dbReference>
<dbReference type="InterPro" id="IPR001680">
    <property type="entry name" value="WD40_rpt"/>
</dbReference>
<gene>
    <name evidence="7" type="ORF">ADL12_38770</name>
</gene>
<feature type="repeat" description="WD" evidence="3">
    <location>
        <begin position="538"/>
        <end position="579"/>
    </location>
</feature>
<feature type="repeat" description="WD" evidence="3">
    <location>
        <begin position="1027"/>
        <end position="1068"/>
    </location>
</feature>
<evidence type="ECO:0000259" key="5">
    <source>
        <dbReference type="Pfam" id="PF00931"/>
    </source>
</evidence>
<dbReference type="PANTHER" id="PTHR19879">
    <property type="entry name" value="TRANSCRIPTION INITIATION FACTOR TFIID"/>
    <property type="match status" value="1"/>
</dbReference>
<dbReference type="PROSITE" id="PS50082">
    <property type="entry name" value="WD_REPEATS_2"/>
    <property type="match status" value="7"/>
</dbReference>
<accession>A0A101JBI2</accession>
<dbReference type="InterPro" id="IPR027417">
    <property type="entry name" value="P-loop_NTPase"/>
</dbReference>
<organism evidence="7 8">
    <name type="scientific">Streptomyces regalis</name>
    <dbReference type="NCBI Taxonomy" id="68262"/>
    <lineage>
        <taxon>Bacteria</taxon>
        <taxon>Bacillati</taxon>
        <taxon>Actinomycetota</taxon>
        <taxon>Actinomycetes</taxon>
        <taxon>Kitasatosporales</taxon>
        <taxon>Streptomycetaceae</taxon>
        <taxon>Streptomyces</taxon>
    </lineage>
</organism>
<sequence>MVDRAEAVSAIRAVCQRTRRGARTVAITTALEGAGGFGKTVLASVACASPRVRRHFRGRVFIVTIGRDVRGRAAVAAKVAEVTRFITGDTTAFDDPELAGAHLGRLLNQRPRTLLVLDDVWETEQLAPFLQGGRRCVRLVTTRKPALLPPATDRVRVDEMTSPQARAVLTWRLPPLPPQTVADLLEATGRWALLLRLTNRLMAGQIATGAEPAAVAREVLRMLRVSGPAAVDAPPSGEPLDLNSPARRALAVQATVEAATTLLPPGGAQRLAELSVFAEDESVPVTLVAGLWRATSGLTEQQCRALCAELSGLSLISLEPDAGGRIFLHDVLRDYLAEKLGEAHVVRLHEKIVDVAAEQAPHPWRLSDGYLLDHMVAHLAAAGRPTDAESLASDLRWVEARLRQRGPTAPVSDLARAGTAMAEERARYLSGIAHLLSPIDDDARLLVHVLHARLEALPAWQPQVRLRREQDQDLRPYLSHCGPPPDLPDPALLRTLTGAVAPVTAVAVAPDGRWLAVGGTDGKVHRWDPLRGSRTATYDCHDGPVRALAVSPHGDWFATVADDGRACLWDAADGRPQSKWQAHAQPVTALALSADGTGLVTGSQDGTVKMWEVGKTSPVAVLREHEKPVEAVAMAPDGTLVVCGSEVPCQVVRRGARVDHCTLGATSLAFAPDGTWLAYGTAGGSVRIEDLVPGRRHRSLARSATAHAARYPGTASPGPVRALAVSPDGKYLAVAGEDGKEVIVEVFEPRLKNTIMYEPPDSAVYTLFGHTGEVQALAYTPDGRYLISGAADATVRLWEPTRGIRIDQRPDRREDPAVLSVAFSPDGTSIATAGPRGMTTARSDTGRGRFPRGGPTRAVAYSPDGRWIATMNNRGYITLLNARHSNDYEDYGDTLDFDGVDTRRLEAHSTLAFSPDGTLLAVGCDTIVRLWDPRNTRTRQTPVELPGHQGPVRTVAFSPDGSQLAAAGDFGEVWLWDLATRSCTARLSADSTAVHALGYGDNSTGTLATGGDDGTIRLWDTTGTAELSGHTAPVTGLCFAPGGHLLASTSVDGTARVWDVPNGRTVAIVRNEGAMTSCAWAPDGTRLAVGGQRGLYLYDFHR</sequence>
<evidence type="ECO:0000256" key="1">
    <source>
        <dbReference type="ARBA" id="ARBA00022574"/>
    </source>
</evidence>
<feature type="domain" description="NB-ARC" evidence="5">
    <location>
        <begin position="29"/>
        <end position="146"/>
    </location>
</feature>
<dbReference type="InterPro" id="IPR011047">
    <property type="entry name" value="Quinoprotein_ADH-like_sf"/>
</dbReference>
<dbReference type="Pfam" id="PF00931">
    <property type="entry name" value="NB-ARC"/>
    <property type="match status" value="1"/>
</dbReference>
<dbReference type="Pfam" id="PF00400">
    <property type="entry name" value="WD40"/>
    <property type="match status" value="11"/>
</dbReference>
<dbReference type="PANTHER" id="PTHR19879:SF9">
    <property type="entry name" value="TRANSCRIPTION INITIATION FACTOR TFIID SUBUNIT 5"/>
    <property type="match status" value="1"/>
</dbReference>
<dbReference type="SUPFAM" id="SSF50998">
    <property type="entry name" value="Quinoprotein alcohol dehydrogenase-like"/>
    <property type="match status" value="1"/>
</dbReference>
<dbReference type="Gene3D" id="1.10.10.10">
    <property type="entry name" value="Winged helix-like DNA-binding domain superfamily/Winged helix DNA-binding domain"/>
    <property type="match status" value="1"/>
</dbReference>
<feature type="repeat" description="WD" evidence="3">
    <location>
        <begin position="945"/>
        <end position="986"/>
    </location>
</feature>